<gene>
    <name evidence="1" type="ORF">C1H46_011837</name>
</gene>
<organism evidence="1 2">
    <name type="scientific">Malus baccata</name>
    <name type="common">Siberian crab apple</name>
    <name type="synonym">Pyrus baccata</name>
    <dbReference type="NCBI Taxonomy" id="106549"/>
    <lineage>
        <taxon>Eukaryota</taxon>
        <taxon>Viridiplantae</taxon>
        <taxon>Streptophyta</taxon>
        <taxon>Embryophyta</taxon>
        <taxon>Tracheophyta</taxon>
        <taxon>Spermatophyta</taxon>
        <taxon>Magnoliopsida</taxon>
        <taxon>eudicotyledons</taxon>
        <taxon>Gunneridae</taxon>
        <taxon>Pentapetalae</taxon>
        <taxon>rosids</taxon>
        <taxon>fabids</taxon>
        <taxon>Rosales</taxon>
        <taxon>Rosaceae</taxon>
        <taxon>Amygdaloideae</taxon>
        <taxon>Maleae</taxon>
        <taxon>Malus</taxon>
    </lineage>
</organism>
<dbReference type="EMBL" id="VIEB01000174">
    <property type="protein sequence ID" value="TQE02531.1"/>
    <property type="molecule type" value="Genomic_DNA"/>
</dbReference>
<protein>
    <submittedName>
        <fullName evidence="1">Uncharacterized protein</fullName>
    </submittedName>
</protein>
<dbReference type="Proteomes" id="UP000315295">
    <property type="component" value="Unassembled WGS sequence"/>
</dbReference>
<proteinExistence type="predicted"/>
<evidence type="ECO:0000313" key="1">
    <source>
        <dbReference type="EMBL" id="TQE02531.1"/>
    </source>
</evidence>
<keyword evidence="2" id="KW-1185">Reference proteome</keyword>
<dbReference type="AlphaFoldDB" id="A0A540MUT1"/>
<accession>A0A540MUT1</accession>
<evidence type="ECO:0000313" key="2">
    <source>
        <dbReference type="Proteomes" id="UP000315295"/>
    </source>
</evidence>
<name>A0A540MUT1_MALBA</name>
<comment type="caution">
    <text evidence="1">The sequence shown here is derived from an EMBL/GenBank/DDBJ whole genome shotgun (WGS) entry which is preliminary data.</text>
</comment>
<reference evidence="1 2" key="1">
    <citation type="journal article" date="2019" name="G3 (Bethesda)">
        <title>Sequencing of a Wild Apple (Malus baccata) Genome Unravels the Differences Between Cultivated and Wild Apple Species Regarding Disease Resistance and Cold Tolerance.</title>
        <authorList>
            <person name="Chen X."/>
        </authorList>
    </citation>
    <scope>NUCLEOTIDE SEQUENCE [LARGE SCALE GENOMIC DNA]</scope>
    <source>
        <strain evidence="2">cv. Shandingzi</strain>
        <tissue evidence="1">Leaves</tissue>
    </source>
</reference>
<sequence length="136" mass="15261">MTRIKLHNLLLFFNGIYPSKHVRQEGVHHHVFVFLVKCQLKELVLRTFPEALLPSLLGFHDIKVPLELNSIESVGEFFVFLDGKSDGLLAMRFSDLEALSAETGANGLKVDLSGIIDLVACRSVELVNDESEVKRE</sequence>